<sequence>MNYSLDELTDRMQGKSVTLGWDALVFMNRAKVNSLLEQQYITRFNKKSFLKRIFGKPLMTPDGEEYLDLSGLILTAPRIGFQKASLRNSRVTATMDIVSGTVSYVRKGTNQLPGAILYSYVVSAHQKYTVTMDIDLAASKGTVNEQGKVTLDFGDAYNCRCNLVSEDKSQELLGDFFKALFLEQKPEDRVYILGKLDLRDVDLLAPRSFIIRTMATEEGKNLASDDYGEGAVVLCVQTKGNPKQGTDPAEGAFDYLIPNDRDSQGKAIYSASVIIASRPVFDWYLQYPIQEMIGNGAIFERMSESNFIARSLKAVTGALPLPGCFLRWNDSPGRKEDVASVGEHMLALQGTSGTNSDAFRIIASQQSTLELRWSGTQYQPFNVHVWDFLGHDENYPSKAEVSVNVNIEFRPVVNSSDSVSFEAQAPAVSFPFNYKPVTDSYLDSDMEFYPLFNREYMPQVAQALGGYGEFFRDAARFKSFGIPEINTLAISNLLFPKRNALQLTVARLPGDLFLSGKIDPKETTFTLDPLTPVIKAGEQQTFTIRQLGIEADNVTWSVRSIDGTRASGTIDKGVYTAPAVQLLEGTAVRNVVTATYIDQGTGDEVTASALTTVVLAGVVVTPSMTLIDMSDRKAVTLKATSLGAGVLKWTPRGNLGTLVPNGNEAIYTPPQTNLPDSTLQAVLVDVENTTTGEKAVATVLLRQGNFALNMTPAIHPGLRAKGSALLKAAIDLKPEQLKWEVVAGQGTVDPLTGVFTAPATISVPYSVVKVTLEGDFFDTLGYSIIHLSDHARQSNWFALDTFDFIVDPSPTRVWANGRQQAKVTVRIKPANYEGAPDPLELSEAELASVRLVSADEKNPLPEVGKDGVPEGGKWYFTETENLTYDKYPIQAPAGQLTAPMQPREAKLYTKEFFVQCHKVENLLVAATIRSDNYEHFYSNPGKDDGEHNRKALNLVAIKPPSGGTGGHTLFVLTGPTRVKPEGGGADEDVLVSDDYYYLKLQIENKDVDIKKIQFVGNNSMVKWESNTQLEDVHSITGHAFRYEADPDDPNDKGDPNARTLHIDTILQRRLPAPINPFVDPNSPLPKGQVLFSLHRRQYWQYDKYAKSDFESALNLIVYDVFGNKHEVYIGFDGNDRNKLKIIGA</sequence>
<comment type="caution">
    <text evidence="1">The sequence shown here is derived from an EMBL/GenBank/DDBJ whole genome shotgun (WGS) entry which is preliminary data.</text>
</comment>
<evidence type="ECO:0000313" key="2">
    <source>
        <dbReference type="Proteomes" id="UP001622950"/>
    </source>
</evidence>
<keyword evidence="2" id="KW-1185">Reference proteome</keyword>
<proteinExistence type="predicted"/>
<reference evidence="1" key="1">
    <citation type="submission" date="2024-11" db="EMBL/GenBank/DDBJ databases">
        <authorList>
            <person name="Lucas J.A."/>
        </authorList>
    </citation>
    <scope>NUCLEOTIDE SEQUENCE</scope>
    <source>
        <strain evidence="1">Z 8.8</strain>
    </source>
</reference>
<accession>A0ACC7MVZ6</accession>
<organism evidence="1 2">
    <name type="scientific">Pseudomonas neuropathica</name>
    <dbReference type="NCBI Taxonomy" id="2730425"/>
    <lineage>
        <taxon>Bacteria</taxon>
        <taxon>Pseudomonadati</taxon>
        <taxon>Pseudomonadota</taxon>
        <taxon>Gammaproteobacteria</taxon>
        <taxon>Pseudomonadales</taxon>
        <taxon>Pseudomonadaceae</taxon>
        <taxon>Pseudomonas</taxon>
    </lineage>
</organism>
<evidence type="ECO:0000313" key="1">
    <source>
        <dbReference type="EMBL" id="MFK9082737.1"/>
    </source>
</evidence>
<dbReference type="Proteomes" id="UP001622950">
    <property type="component" value="Unassembled WGS sequence"/>
</dbReference>
<name>A0ACC7MVZ6_9PSED</name>
<gene>
    <name evidence="1" type="ORF">ACJEBM_18885</name>
</gene>
<dbReference type="EMBL" id="JBJHQE010000036">
    <property type="protein sequence ID" value="MFK9082737.1"/>
    <property type="molecule type" value="Genomic_DNA"/>
</dbReference>
<protein>
    <submittedName>
        <fullName evidence="1">Uncharacterized protein</fullName>
    </submittedName>
</protein>